<organism evidence="3 4">
    <name type="scientific">Kineosporia succinea</name>
    <dbReference type="NCBI Taxonomy" id="84632"/>
    <lineage>
        <taxon>Bacteria</taxon>
        <taxon>Bacillati</taxon>
        <taxon>Actinomycetota</taxon>
        <taxon>Actinomycetes</taxon>
        <taxon>Kineosporiales</taxon>
        <taxon>Kineosporiaceae</taxon>
        <taxon>Kineosporia</taxon>
    </lineage>
</organism>
<dbReference type="SUPFAM" id="SSF56059">
    <property type="entry name" value="Glutathione synthetase ATP-binding domain-like"/>
    <property type="match status" value="1"/>
</dbReference>
<dbReference type="InterPro" id="IPR038752">
    <property type="entry name" value="IQCH"/>
</dbReference>
<feature type="domain" description="ATP-grasp" evidence="2">
    <location>
        <begin position="159"/>
        <end position="390"/>
    </location>
</feature>
<keyword evidence="1" id="KW-0547">Nucleotide-binding</keyword>
<dbReference type="RefSeq" id="WP_307250479.1">
    <property type="nucleotide sequence ID" value="NZ_JAUSQZ010000001.1"/>
</dbReference>
<dbReference type="Pfam" id="PF24923">
    <property type="entry name" value="ATP-grasp_IQCH"/>
    <property type="match status" value="1"/>
</dbReference>
<dbReference type="EMBL" id="JAUSQZ010000001">
    <property type="protein sequence ID" value="MDP9831067.1"/>
    <property type="molecule type" value="Genomic_DNA"/>
</dbReference>
<evidence type="ECO:0000313" key="4">
    <source>
        <dbReference type="Proteomes" id="UP001235712"/>
    </source>
</evidence>
<dbReference type="InterPro" id="IPR011761">
    <property type="entry name" value="ATP-grasp"/>
</dbReference>
<sequence>MRHPFAEPGPGTLVVLPSMTLGAAGLAKIPGVMHYEERMLYALRKLRRPGGRVVFLSSVGIDPAFLRYSLQLMAPDAESWRRLTLLPCDDPDPVPLTVKIRRSPALVHRLRQAIGDPADALIIAFNGSPQERSLALELGVPLFAPDPDLAVLGTKSGGRTFFRAAGLPVAEGVEGLRDEGDVVGALAELRSRQPDLAAAMVKLNEGFGASGNATFSFAGAPGPGPGLVRWIARELPSRAVYGSPPDDWAHYRQELERCGAAVECFVQGEEVTSPSAQVMLVPGQEARVVSTQDQVLGGPERQIFTGATFPARPEYRRQIRRLAGQAGQALAAAGVTGLVSVDFVSARTGTHWQHHAVEVNLRMGGGTAPYFFVDALVQGTFDETAEEYVAPDGRPRVYFATDRLIDPAYRSLDPEAAIRALERSGTAFSDASRTGTFGYMLGALEIGRLGVISVATALPAARAGYRRVAEELRESSRSRL</sequence>
<dbReference type="Proteomes" id="UP001235712">
    <property type="component" value="Unassembled WGS sequence"/>
</dbReference>
<comment type="caution">
    <text evidence="3">The sequence shown here is derived from an EMBL/GenBank/DDBJ whole genome shotgun (WGS) entry which is preliminary data.</text>
</comment>
<keyword evidence="1" id="KW-0067">ATP-binding</keyword>
<accession>A0ABT9PEC8</accession>
<evidence type="ECO:0000256" key="1">
    <source>
        <dbReference type="PROSITE-ProRule" id="PRU00409"/>
    </source>
</evidence>
<reference evidence="3 4" key="1">
    <citation type="submission" date="2023-07" db="EMBL/GenBank/DDBJ databases">
        <title>Sequencing the genomes of 1000 actinobacteria strains.</title>
        <authorList>
            <person name="Klenk H.-P."/>
        </authorList>
    </citation>
    <scope>NUCLEOTIDE SEQUENCE [LARGE SCALE GENOMIC DNA]</scope>
    <source>
        <strain evidence="3 4">DSM 44388</strain>
    </source>
</reference>
<gene>
    <name evidence="3" type="ORF">J2S57_006816</name>
</gene>
<protein>
    <recommendedName>
        <fullName evidence="2">ATP-grasp domain-containing protein</fullName>
    </recommendedName>
</protein>
<dbReference type="InterPro" id="IPR056855">
    <property type="entry name" value="ATP-grasp_IQCH"/>
</dbReference>
<name>A0ABT9PEC8_9ACTN</name>
<evidence type="ECO:0000259" key="2">
    <source>
        <dbReference type="PROSITE" id="PS50975"/>
    </source>
</evidence>
<dbReference type="PANTHER" id="PTHR14465:SF0">
    <property type="entry name" value="IQ DOMAIN-CONTAINING PROTEIN H"/>
    <property type="match status" value="1"/>
</dbReference>
<dbReference type="PROSITE" id="PS50975">
    <property type="entry name" value="ATP_GRASP"/>
    <property type="match status" value="1"/>
</dbReference>
<proteinExistence type="predicted"/>
<dbReference type="PANTHER" id="PTHR14465">
    <property type="entry name" value="IQ DOMAIN-CONTAINING PROTEIN H"/>
    <property type="match status" value="1"/>
</dbReference>
<dbReference type="Gene3D" id="3.30.470.20">
    <property type="entry name" value="ATP-grasp fold, B domain"/>
    <property type="match status" value="1"/>
</dbReference>
<evidence type="ECO:0000313" key="3">
    <source>
        <dbReference type="EMBL" id="MDP9831067.1"/>
    </source>
</evidence>
<keyword evidence="4" id="KW-1185">Reference proteome</keyword>